<accession>A0A4Y2ISQ1</accession>
<organism evidence="1 2">
    <name type="scientific">Araneus ventricosus</name>
    <name type="common">Orbweaver spider</name>
    <name type="synonym">Epeira ventricosa</name>
    <dbReference type="NCBI Taxonomy" id="182803"/>
    <lineage>
        <taxon>Eukaryota</taxon>
        <taxon>Metazoa</taxon>
        <taxon>Ecdysozoa</taxon>
        <taxon>Arthropoda</taxon>
        <taxon>Chelicerata</taxon>
        <taxon>Arachnida</taxon>
        <taxon>Araneae</taxon>
        <taxon>Araneomorphae</taxon>
        <taxon>Entelegynae</taxon>
        <taxon>Araneoidea</taxon>
        <taxon>Araneidae</taxon>
        <taxon>Araneus</taxon>
    </lineage>
</organism>
<dbReference type="EMBL" id="BGPR01002910">
    <property type="protein sequence ID" value="GBM80883.1"/>
    <property type="molecule type" value="Genomic_DNA"/>
</dbReference>
<comment type="caution">
    <text evidence="1">The sequence shown here is derived from an EMBL/GenBank/DDBJ whole genome shotgun (WGS) entry which is preliminary data.</text>
</comment>
<gene>
    <name evidence="1" type="ORF">AVEN_52356_1</name>
</gene>
<evidence type="ECO:0000313" key="1">
    <source>
        <dbReference type="EMBL" id="GBM80883.1"/>
    </source>
</evidence>
<protein>
    <submittedName>
        <fullName evidence="1">Uncharacterized protein</fullName>
    </submittedName>
</protein>
<sequence>MEKKSTTPTNLRLDPKELYPSFTLKLMSQDDHDQGDDVAPKTVHFGRGKEFSLFSGFGTSAFGGGTAMSRIRSFS</sequence>
<evidence type="ECO:0000313" key="2">
    <source>
        <dbReference type="Proteomes" id="UP000499080"/>
    </source>
</evidence>
<reference evidence="1 2" key="1">
    <citation type="journal article" date="2019" name="Sci. Rep.">
        <title>Orb-weaving spider Araneus ventricosus genome elucidates the spidroin gene catalogue.</title>
        <authorList>
            <person name="Kono N."/>
            <person name="Nakamura H."/>
            <person name="Ohtoshi R."/>
            <person name="Moran D.A.P."/>
            <person name="Shinohara A."/>
            <person name="Yoshida Y."/>
            <person name="Fujiwara M."/>
            <person name="Mori M."/>
            <person name="Tomita M."/>
            <person name="Arakawa K."/>
        </authorList>
    </citation>
    <scope>NUCLEOTIDE SEQUENCE [LARGE SCALE GENOMIC DNA]</scope>
</reference>
<proteinExistence type="predicted"/>
<name>A0A4Y2ISQ1_ARAVE</name>
<dbReference type="Proteomes" id="UP000499080">
    <property type="component" value="Unassembled WGS sequence"/>
</dbReference>
<keyword evidence="2" id="KW-1185">Reference proteome</keyword>
<dbReference type="AlphaFoldDB" id="A0A4Y2ISQ1"/>